<feature type="region of interest" description="Disordered" evidence="3">
    <location>
        <begin position="1237"/>
        <end position="1267"/>
    </location>
</feature>
<feature type="compositionally biased region" description="Polar residues" evidence="3">
    <location>
        <begin position="1257"/>
        <end position="1266"/>
    </location>
</feature>
<dbReference type="InterPro" id="IPR000504">
    <property type="entry name" value="RRM_dom"/>
</dbReference>
<keyword evidence="1 2" id="KW-0694">RNA-binding</keyword>
<dbReference type="PROSITE" id="PS50102">
    <property type="entry name" value="RRM"/>
    <property type="match status" value="1"/>
</dbReference>
<reference evidence="5 6" key="1">
    <citation type="submission" date="2019-01" db="EMBL/GenBank/DDBJ databases">
        <title>Nuclear Genome Assembly of the Microalgal Biofuel strain Nannochloropsis salina CCMP1776.</title>
        <authorList>
            <person name="Hovde B."/>
        </authorList>
    </citation>
    <scope>NUCLEOTIDE SEQUENCE [LARGE SCALE GENOMIC DNA]</scope>
    <source>
        <strain evidence="5 6">CCMP1776</strain>
    </source>
</reference>
<feature type="region of interest" description="Disordered" evidence="3">
    <location>
        <begin position="929"/>
        <end position="969"/>
    </location>
</feature>
<feature type="compositionally biased region" description="Low complexity" evidence="3">
    <location>
        <begin position="53"/>
        <end position="64"/>
    </location>
</feature>
<feature type="compositionally biased region" description="Low complexity" evidence="3">
    <location>
        <begin position="958"/>
        <end position="969"/>
    </location>
</feature>
<dbReference type="Pfam" id="PF04059">
    <property type="entry name" value="RRM_2"/>
    <property type="match status" value="1"/>
</dbReference>
<feature type="compositionally biased region" description="Low complexity" evidence="3">
    <location>
        <begin position="344"/>
        <end position="359"/>
    </location>
</feature>
<dbReference type="AlphaFoldDB" id="A0A4D9D2V8"/>
<dbReference type="EMBL" id="SDOX01000010">
    <property type="protein sequence ID" value="TFJ85862.1"/>
    <property type="molecule type" value="Genomic_DNA"/>
</dbReference>
<dbReference type="OrthoDB" id="417481at2759"/>
<feature type="compositionally biased region" description="Low complexity" evidence="3">
    <location>
        <begin position="169"/>
        <end position="180"/>
    </location>
</feature>
<feature type="compositionally biased region" description="Polar residues" evidence="3">
    <location>
        <begin position="398"/>
        <end position="424"/>
    </location>
</feature>
<dbReference type="Gene3D" id="3.30.70.330">
    <property type="match status" value="1"/>
</dbReference>
<evidence type="ECO:0000313" key="6">
    <source>
        <dbReference type="Proteomes" id="UP000355283"/>
    </source>
</evidence>
<feature type="region of interest" description="Disordered" evidence="3">
    <location>
        <begin position="321"/>
        <end position="433"/>
    </location>
</feature>
<comment type="caution">
    <text evidence="5">The sequence shown here is derived from an EMBL/GenBank/DDBJ whole genome shotgun (WGS) entry which is preliminary data.</text>
</comment>
<dbReference type="SUPFAM" id="SSF54928">
    <property type="entry name" value="RNA-binding domain, RBD"/>
    <property type="match status" value="1"/>
</dbReference>
<feature type="region of interest" description="Disordered" evidence="3">
    <location>
        <begin position="194"/>
        <end position="234"/>
    </location>
</feature>
<evidence type="ECO:0000256" key="2">
    <source>
        <dbReference type="PROSITE-ProRule" id="PRU00176"/>
    </source>
</evidence>
<evidence type="ECO:0000256" key="1">
    <source>
        <dbReference type="ARBA" id="ARBA00022884"/>
    </source>
</evidence>
<organism evidence="5 6">
    <name type="scientific">Nannochloropsis salina CCMP1776</name>
    <dbReference type="NCBI Taxonomy" id="1027361"/>
    <lineage>
        <taxon>Eukaryota</taxon>
        <taxon>Sar</taxon>
        <taxon>Stramenopiles</taxon>
        <taxon>Ochrophyta</taxon>
        <taxon>Eustigmatophyceae</taxon>
        <taxon>Eustigmatales</taxon>
        <taxon>Monodopsidaceae</taxon>
        <taxon>Microchloropsis</taxon>
        <taxon>Microchloropsis salina</taxon>
    </lineage>
</organism>
<protein>
    <recommendedName>
        <fullName evidence="4">RRM domain-containing protein</fullName>
    </recommendedName>
</protein>
<proteinExistence type="predicted"/>
<feature type="domain" description="RRM" evidence="4">
    <location>
        <begin position="1122"/>
        <end position="1206"/>
    </location>
</feature>
<feature type="region of interest" description="Disordered" evidence="3">
    <location>
        <begin position="34"/>
        <end position="110"/>
    </location>
</feature>
<name>A0A4D9D2V8_9STRA</name>
<dbReference type="InterPro" id="IPR007201">
    <property type="entry name" value="Mei2-like_Rrm_C"/>
</dbReference>
<dbReference type="GO" id="GO:0003723">
    <property type="term" value="F:RNA binding"/>
    <property type="evidence" value="ECO:0007669"/>
    <property type="project" value="UniProtKB-UniRule"/>
</dbReference>
<dbReference type="InterPro" id="IPR012677">
    <property type="entry name" value="Nucleotide-bd_a/b_plait_sf"/>
</dbReference>
<dbReference type="InterPro" id="IPR035979">
    <property type="entry name" value="RBD_domain_sf"/>
</dbReference>
<dbReference type="PANTHER" id="PTHR23189">
    <property type="entry name" value="RNA RECOGNITION MOTIF-CONTAINING"/>
    <property type="match status" value="1"/>
</dbReference>
<accession>A0A4D9D2V8</accession>
<evidence type="ECO:0000259" key="4">
    <source>
        <dbReference type="PROSITE" id="PS50102"/>
    </source>
</evidence>
<feature type="compositionally biased region" description="Polar residues" evidence="3">
    <location>
        <begin position="844"/>
        <end position="860"/>
    </location>
</feature>
<sequence>MLSEPTETPSPPTLSSSSSFFMFGASVTKFVTGGRSNVARSKGSTEDCDMGGPSLSNNPSSTTPAALSLDAGNSDAPPSSMSGTPLRGCTAPDAASQLEPASLPSRGSQKNLEEMIGSSLAYAINSLDNLVLHPSRAMASLTGLGGGGGSNKDERKAVGASGGAGHGGSNTDSTTSSCSSAGNGVGVQFSTTGVAATPGASSPADSTSGATSGTSSPMDPTSNSPENNPHLYLNPHMQTHSRAEHAPHPVGPSQSSLEPSAYQLYQLQQQRLQQIQSLQRQQQESLTAGNQSSAAALLAASSQQMVIPGNMTALAPHFLQPQQHKHPMPNPHHARLPVPPPLPQQQQQAALRQQQQQLVSSKSGEGQVDSPVLSRDPSMQNTSGGHLHSISHNDSHQHQYQQQKPARSFHQSAGTPNPASNSQNTPPPYPYQHNQLQLNQQQQHLGVKKTQECASLEHSGAAGVGGGRNRASLFETLVGVELCHFLLETESRALILFNVEHVSAEHLTRVCERLGTLAYLRMDFRANRGVVFLAYHDLRASLRAFHILPRELGAMSQYDTALCPSGRPPSPLAPTPSVHYSIMLNAATTPRDGILLVRETSPSSIPSHSLPFTESDVQAVFSSYGQLKNVHRRILLSSSPSSSNTSSYHTVTPPSGSLPLPPGNGLAFLVEFYDVQDAKAAASELASTTPWGASVQVEEAERAAKERQLGQQLLLTLHRWREEGRAAQLSAALASPLSGTGGGQEGGLGGEERLETLLPSSASSIGTFYTGNASSHGHGSFYGGSPLGSGATTAGTTLSSSLSPSHLLYLQHSAAYPGHTPSPSSAGFLTHGGERGTIVGKNKGAQSSNGNNVDRNNASDGGNIGKSGCENHYNGYNNHPASANFAGTMHNNINKKNNNVNIHNINNNHNVTNTNVMSNSLHAVQNLASGAGGAGRSSVYGRSPSGTQSATPTSVGYGSSSPFGGMHSSASSSSTASALGVYLPGMQHHHQQLAMSQMQLEGVPSSSPLDPHGTSNGGMNGNDAATAAAAAAFKGLWVSPPHNMCSPPLMPGMGPSVYGKNRLSPNTGAQYSRIMTATASTGRYPPPFGGGTNGMMGGGSGGGDTEFHLDVERILMGMDRRTTIMVRNVPNKYSQQLLLNEINATHKGKYDFFYLPIDFKNKCNVGYAFINFIEPKAIVPFFKEFNGQRWRNFNSEKVCAISYARIQGKQSMISRFSNSSLMEKDGEYRPLLFYSSGPDRGKPEPFPSSLKHHGRKSGTNTPTTPTFLGMAGLGGMGMM</sequence>
<feature type="region of interest" description="Disordered" evidence="3">
    <location>
        <begin position="638"/>
        <end position="657"/>
    </location>
</feature>
<dbReference type="Proteomes" id="UP000355283">
    <property type="component" value="Unassembled WGS sequence"/>
</dbReference>
<dbReference type="CDD" id="cd12531">
    <property type="entry name" value="RRM3_MEI2_like"/>
    <property type="match status" value="1"/>
</dbReference>
<feature type="region of interest" description="Disordered" evidence="3">
    <location>
        <begin position="821"/>
        <end position="865"/>
    </location>
</feature>
<feature type="compositionally biased region" description="Basic residues" evidence="3">
    <location>
        <begin position="323"/>
        <end position="335"/>
    </location>
</feature>
<feature type="compositionally biased region" description="Polar residues" evidence="3">
    <location>
        <begin position="218"/>
        <end position="227"/>
    </location>
</feature>
<evidence type="ECO:0000256" key="3">
    <source>
        <dbReference type="SAM" id="MobiDB-lite"/>
    </source>
</evidence>
<dbReference type="InterPro" id="IPR034454">
    <property type="entry name" value="MEI2-like_RRM3"/>
</dbReference>
<keyword evidence="6" id="KW-1185">Reference proteome</keyword>
<gene>
    <name evidence="5" type="ORF">NSK_002682</name>
</gene>
<evidence type="ECO:0000313" key="5">
    <source>
        <dbReference type="EMBL" id="TFJ85862.1"/>
    </source>
</evidence>
<feature type="compositionally biased region" description="Low complexity" evidence="3">
    <location>
        <begin position="195"/>
        <end position="217"/>
    </location>
</feature>
<feature type="region of interest" description="Disordered" evidence="3">
    <location>
        <begin position="145"/>
        <end position="180"/>
    </location>
</feature>
<feature type="compositionally biased region" description="Polar residues" evidence="3">
    <location>
        <begin position="944"/>
        <end position="957"/>
    </location>
</feature>